<dbReference type="KEGG" id="caua:113079142"/>
<dbReference type="InterPro" id="IPR006703">
    <property type="entry name" value="G_AIG1"/>
</dbReference>
<keyword evidence="2" id="KW-0547">Nucleotide-binding</keyword>
<evidence type="ECO:0000259" key="6">
    <source>
        <dbReference type="PROSITE" id="PS51720"/>
    </source>
</evidence>
<dbReference type="SUPFAM" id="SSF47986">
    <property type="entry name" value="DEATH domain"/>
    <property type="match status" value="1"/>
</dbReference>
<feature type="domain" description="Pyrin" evidence="5">
    <location>
        <begin position="345"/>
        <end position="441"/>
    </location>
</feature>
<gene>
    <name evidence="8" type="primary">LOC113079142</name>
</gene>
<feature type="domain" description="AIG1-type G" evidence="6">
    <location>
        <begin position="24"/>
        <end position="227"/>
    </location>
</feature>
<dbReference type="SUPFAM" id="SSF52540">
    <property type="entry name" value="P-loop containing nucleoside triphosphate hydrolases"/>
    <property type="match status" value="1"/>
</dbReference>
<dbReference type="InterPro" id="IPR011029">
    <property type="entry name" value="DEATH-like_dom_sf"/>
</dbReference>
<dbReference type="PANTHER" id="PTHR10903">
    <property type="entry name" value="GTPASE, IMAP FAMILY MEMBER-RELATED"/>
    <property type="match status" value="1"/>
</dbReference>
<dbReference type="InterPro" id="IPR027417">
    <property type="entry name" value="P-loop_NTPase"/>
</dbReference>
<comment type="similarity">
    <text evidence="1">Belongs to the TRAFAC class TrmE-Era-EngA-EngB-Septin-like GTPase superfamily. AIG1/Toc34/Toc159-like paraseptin GTPase family. IAN subfamily.</text>
</comment>
<evidence type="ECO:0000256" key="4">
    <source>
        <dbReference type="SAM" id="Coils"/>
    </source>
</evidence>
<dbReference type="GO" id="GO:0005525">
    <property type="term" value="F:GTP binding"/>
    <property type="evidence" value="ECO:0007669"/>
    <property type="project" value="UniProtKB-KW"/>
</dbReference>
<evidence type="ECO:0000313" key="7">
    <source>
        <dbReference type="Proteomes" id="UP000515129"/>
    </source>
</evidence>
<dbReference type="OrthoDB" id="8953434at2759"/>
<dbReference type="Gene3D" id="1.10.533.10">
    <property type="entry name" value="Death Domain, Fas"/>
    <property type="match status" value="1"/>
</dbReference>
<evidence type="ECO:0000256" key="3">
    <source>
        <dbReference type="ARBA" id="ARBA00023134"/>
    </source>
</evidence>
<protein>
    <submittedName>
        <fullName evidence="8">GTPase IMAP family member 4-like</fullName>
    </submittedName>
</protein>
<dbReference type="GeneID" id="113079142"/>
<evidence type="ECO:0000313" key="8">
    <source>
        <dbReference type="RefSeq" id="XP_026107133.1"/>
    </source>
</evidence>
<keyword evidence="7" id="KW-1185">Reference proteome</keyword>
<dbReference type="AlphaFoldDB" id="A0A6P6NEX4"/>
<dbReference type="RefSeq" id="XP_026107133.1">
    <property type="nucleotide sequence ID" value="XM_026251348.1"/>
</dbReference>
<proteinExistence type="inferred from homology"/>
<name>A0A6P6NEX4_CARAU</name>
<dbReference type="Pfam" id="PF04548">
    <property type="entry name" value="AIG1"/>
    <property type="match status" value="1"/>
</dbReference>
<evidence type="ECO:0000259" key="5">
    <source>
        <dbReference type="PROSITE" id="PS50824"/>
    </source>
</evidence>
<dbReference type="InterPro" id="IPR004020">
    <property type="entry name" value="DAPIN"/>
</dbReference>
<dbReference type="SMART" id="SM01289">
    <property type="entry name" value="PYRIN"/>
    <property type="match status" value="1"/>
</dbReference>
<accession>A0A6P6NEX4</accession>
<dbReference type="PROSITE" id="PS50824">
    <property type="entry name" value="DAPIN"/>
    <property type="match status" value="1"/>
</dbReference>
<keyword evidence="4" id="KW-0175">Coiled coil</keyword>
<feature type="coiled-coil region" evidence="4">
    <location>
        <begin position="309"/>
        <end position="343"/>
    </location>
</feature>
<dbReference type="Pfam" id="PF02758">
    <property type="entry name" value="PYRIN"/>
    <property type="match status" value="1"/>
</dbReference>
<dbReference type="PROSITE" id="PS51720">
    <property type="entry name" value="G_AIG1"/>
    <property type="match status" value="1"/>
</dbReference>
<sequence length="442" mass="51363">MGSSTSQEDTDPLLENDEEILPIFEELKLVLIGCNGAGKNTIANAIFEKEVFTFWTSYTSVHIKETCTASGMQIHLARTPGWNGELSRAEQTKREIVHCVQTLYDTGPHAVILVLNVNSVLSIESTISTLESLLTVQLWDHTIVMFTNGEKLGHYSIEDHIRSEQLQPLIDKCGKRYFVVHKNDSKQIIETIQELIVRKNSTSFFKLTAQTKDDNTLLSDWEYVIKRIRSKITSLSAFKEKLQNEDSMKMIFDAKDAEIRRLETIVQEKEMEIGRLQSRRFNTQDLELSDLSIRNTELEDQVYKMSNELKGKNTENKTLKKQVKEKDAEIEELRKELQVWRQEAVGSALQRWSDALLKILNELSDEDLKKMKYSMFWNEEYRTYRGSVEHRDRVELADLMLKQWGERQSVLKARDLVKKIPRNDDAMIELFEPFLKSIGETW</sequence>
<dbReference type="PANTHER" id="PTHR10903:SF170">
    <property type="entry name" value="GTPASE IMAP FAMILY MEMBER 7"/>
    <property type="match status" value="1"/>
</dbReference>
<organism evidence="7 8">
    <name type="scientific">Carassius auratus</name>
    <name type="common">Goldfish</name>
    <dbReference type="NCBI Taxonomy" id="7957"/>
    <lineage>
        <taxon>Eukaryota</taxon>
        <taxon>Metazoa</taxon>
        <taxon>Chordata</taxon>
        <taxon>Craniata</taxon>
        <taxon>Vertebrata</taxon>
        <taxon>Euteleostomi</taxon>
        <taxon>Actinopterygii</taxon>
        <taxon>Neopterygii</taxon>
        <taxon>Teleostei</taxon>
        <taxon>Ostariophysi</taxon>
        <taxon>Cypriniformes</taxon>
        <taxon>Cyprinidae</taxon>
        <taxon>Cyprininae</taxon>
        <taxon>Carassius</taxon>
    </lineage>
</organism>
<dbReference type="Gene3D" id="3.40.50.300">
    <property type="entry name" value="P-loop containing nucleotide triphosphate hydrolases"/>
    <property type="match status" value="1"/>
</dbReference>
<evidence type="ECO:0000256" key="2">
    <source>
        <dbReference type="ARBA" id="ARBA00022741"/>
    </source>
</evidence>
<reference evidence="8" key="1">
    <citation type="submission" date="2025-08" db="UniProtKB">
        <authorList>
            <consortium name="RefSeq"/>
        </authorList>
    </citation>
    <scope>IDENTIFICATION</scope>
    <source>
        <strain evidence="8">Wakin</strain>
        <tissue evidence="8">Muscle</tissue>
    </source>
</reference>
<evidence type="ECO:0000256" key="1">
    <source>
        <dbReference type="ARBA" id="ARBA00008535"/>
    </source>
</evidence>
<dbReference type="InterPro" id="IPR045058">
    <property type="entry name" value="GIMA/IAN/Toc"/>
</dbReference>
<dbReference type="Proteomes" id="UP000515129">
    <property type="component" value="Unplaced"/>
</dbReference>
<keyword evidence="3" id="KW-0342">GTP-binding</keyword>